<gene>
    <name evidence="3" type="ORF">J3U76_04810</name>
</gene>
<dbReference type="Proteomes" id="UP000664882">
    <property type="component" value="Unassembled WGS sequence"/>
</dbReference>
<comment type="caution">
    <text evidence="3">The sequence shown here is derived from an EMBL/GenBank/DDBJ whole genome shotgun (WGS) entry which is preliminary data.</text>
</comment>
<keyword evidence="2" id="KW-0732">Signal</keyword>
<accession>A0ABS3NEF5</accession>
<feature type="chain" id="PRO_5047526382" description="Lipoprotein" evidence="2">
    <location>
        <begin position="23"/>
        <end position="90"/>
    </location>
</feature>
<dbReference type="PROSITE" id="PS51257">
    <property type="entry name" value="PROKAR_LIPOPROTEIN"/>
    <property type="match status" value="1"/>
</dbReference>
<evidence type="ECO:0000256" key="1">
    <source>
        <dbReference type="SAM" id="MobiDB-lite"/>
    </source>
</evidence>
<dbReference type="RefSeq" id="WP_208004707.1">
    <property type="nucleotide sequence ID" value="NZ_JAGDFX010000004.1"/>
</dbReference>
<evidence type="ECO:0000313" key="4">
    <source>
        <dbReference type="Proteomes" id="UP000664882"/>
    </source>
</evidence>
<evidence type="ECO:0008006" key="5">
    <source>
        <dbReference type="Google" id="ProtNLM"/>
    </source>
</evidence>
<keyword evidence="4" id="KW-1185">Reference proteome</keyword>
<feature type="signal peptide" evidence="2">
    <location>
        <begin position="1"/>
        <end position="22"/>
    </location>
</feature>
<reference evidence="3 4" key="1">
    <citation type="submission" date="2021-03" db="EMBL/GenBank/DDBJ databases">
        <title>Oceanisphaera sp. nov., isolated from the intestine.</title>
        <authorList>
            <person name="Zhao L.-H."/>
            <person name="Shi L.-F."/>
        </authorList>
    </citation>
    <scope>NUCLEOTIDE SEQUENCE [LARGE SCALE GENOMIC DNA]</scope>
    <source>
        <strain evidence="3 4">DM8</strain>
    </source>
</reference>
<dbReference type="EMBL" id="JAGDFX010000004">
    <property type="protein sequence ID" value="MBO1518964.1"/>
    <property type="molecule type" value="Genomic_DNA"/>
</dbReference>
<name>A0ABS3NEF5_9GAMM</name>
<feature type="region of interest" description="Disordered" evidence="1">
    <location>
        <begin position="25"/>
        <end position="71"/>
    </location>
</feature>
<sequence length="90" mass="9628">MNNKICLSSLLLFSLLLGGCVAPIETPTGQQQSRGASSKATAADTRPSTNKADKAALSEQERRELQQELAAAQKKLEAAEAKLKAMLEQE</sequence>
<evidence type="ECO:0000313" key="3">
    <source>
        <dbReference type="EMBL" id="MBO1518964.1"/>
    </source>
</evidence>
<evidence type="ECO:0000256" key="2">
    <source>
        <dbReference type="SAM" id="SignalP"/>
    </source>
</evidence>
<feature type="compositionally biased region" description="Polar residues" evidence="1">
    <location>
        <begin position="27"/>
        <end position="50"/>
    </location>
</feature>
<organism evidence="3 4">
    <name type="scientific">Oceanisphaera pacifica</name>
    <dbReference type="NCBI Taxonomy" id="2818389"/>
    <lineage>
        <taxon>Bacteria</taxon>
        <taxon>Pseudomonadati</taxon>
        <taxon>Pseudomonadota</taxon>
        <taxon>Gammaproteobacteria</taxon>
        <taxon>Aeromonadales</taxon>
        <taxon>Aeromonadaceae</taxon>
        <taxon>Oceanisphaera</taxon>
    </lineage>
</organism>
<protein>
    <recommendedName>
        <fullName evidence="5">Lipoprotein</fullName>
    </recommendedName>
</protein>
<proteinExistence type="predicted"/>
<feature type="compositionally biased region" description="Basic and acidic residues" evidence="1">
    <location>
        <begin position="51"/>
        <end position="66"/>
    </location>
</feature>